<evidence type="ECO:0000313" key="2">
    <source>
        <dbReference type="EMBL" id="KAK7495417.1"/>
    </source>
</evidence>
<name>A0ABD0L8B9_9CAEN</name>
<reference evidence="2 3" key="1">
    <citation type="journal article" date="2023" name="Sci. Data">
        <title>Genome assembly of the Korean intertidal mud-creeper Batillaria attramentaria.</title>
        <authorList>
            <person name="Patra A.K."/>
            <person name="Ho P.T."/>
            <person name="Jun S."/>
            <person name="Lee S.J."/>
            <person name="Kim Y."/>
            <person name="Won Y.J."/>
        </authorList>
    </citation>
    <scope>NUCLEOTIDE SEQUENCE [LARGE SCALE GENOMIC DNA]</scope>
    <source>
        <strain evidence="2">Wonlab-2016</strain>
    </source>
</reference>
<comment type="caution">
    <text evidence="2">The sequence shown here is derived from an EMBL/GenBank/DDBJ whole genome shotgun (WGS) entry which is preliminary data.</text>
</comment>
<feature type="transmembrane region" description="Helical" evidence="1">
    <location>
        <begin position="38"/>
        <end position="59"/>
    </location>
</feature>
<evidence type="ECO:0008006" key="4">
    <source>
        <dbReference type="Google" id="ProtNLM"/>
    </source>
</evidence>
<feature type="transmembrane region" description="Helical" evidence="1">
    <location>
        <begin position="71"/>
        <end position="97"/>
    </location>
</feature>
<protein>
    <recommendedName>
        <fullName evidence="4">G-protein coupled receptors family 1 profile domain-containing protein</fullName>
    </recommendedName>
</protein>
<feature type="non-terminal residue" evidence="2">
    <location>
        <position position="123"/>
    </location>
</feature>
<gene>
    <name evidence="2" type="ORF">BaRGS_00013356</name>
</gene>
<keyword evidence="1" id="KW-1133">Transmembrane helix</keyword>
<evidence type="ECO:0000256" key="1">
    <source>
        <dbReference type="SAM" id="Phobius"/>
    </source>
</evidence>
<dbReference type="AlphaFoldDB" id="A0ABD0L8B9"/>
<sequence>MEDDTTSVIIDSLGLNVARPPLVSDLTLEKLETVGNGAILPVLVLCGVIGNVINMAVFVRQGLGDRINLCLFSLAVSDSGFLLSYLPSRIYILFYLFDSALGRFWEGLDDRIPYQPLSLQVIQ</sequence>
<keyword evidence="3" id="KW-1185">Reference proteome</keyword>
<dbReference type="SUPFAM" id="SSF81321">
    <property type="entry name" value="Family A G protein-coupled receptor-like"/>
    <property type="match status" value="1"/>
</dbReference>
<accession>A0ABD0L8B9</accession>
<keyword evidence="1" id="KW-0472">Membrane</keyword>
<organism evidence="2 3">
    <name type="scientific">Batillaria attramentaria</name>
    <dbReference type="NCBI Taxonomy" id="370345"/>
    <lineage>
        <taxon>Eukaryota</taxon>
        <taxon>Metazoa</taxon>
        <taxon>Spiralia</taxon>
        <taxon>Lophotrochozoa</taxon>
        <taxon>Mollusca</taxon>
        <taxon>Gastropoda</taxon>
        <taxon>Caenogastropoda</taxon>
        <taxon>Sorbeoconcha</taxon>
        <taxon>Cerithioidea</taxon>
        <taxon>Batillariidae</taxon>
        <taxon>Batillaria</taxon>
    </lineage>
</organism>
<dbReference type="Gene3D" id="1.20.1070.10">
    <property type="entry name" value="Rhodopsin 7-helix transmembrane proteins"/>
    <property type="match status" value="1"/>
</dbReference>
<dbReference type="Proteomes" id="UP001519460">
    <property type="component" value="Unassembled WGS sequence"/>
</dbReference>
<evidence type="ECO:0000313" key="3">
    <source>
        <dbReference type="Proteomes" id="UP001519460"/>
    </source>
</evidence>
<proteinExistence type="predicted"/>
<dbReference type="EMBL" id="JACVVK020000075">
    <property type="protein sequence ID" value="KAK7495417.1"/>
    <property type="molecule type" value="Genomic_DNA"/>
</dbReference>
<keyword evidence="1" id="KW-0812">Transmembrane</keyword>